<dbReference type="eggNOG" id="COG4447">
    <property type="taxonomic scope" value="Bacteria"/>
</dbReference>
<dbReference type="OrthoDB" id="290345at2"/>
<dbReference type="Proteomes" id="UP000002985">
    <property type="component" value="Unassembled WGS sequence"/>
</dbReference>
<organism evidence="2 3">
    <name type="scientific">Candidatus Jettenia caeni</name>
    <dbReference type="NCBI Taxonomy" id="247490"/>
    <lineage>
        <taxon>Bacteria</taxon>
        <taxon>Pseudomonadati</taxon>
        <taxon>Planctomycetota</taxon>
        <taxon>Candidatus Brocadiia</taxon>
        <taxon>Candidatus Brocadiales</taxon>
        <taxon>Candidatus Brocadiaceae</taxon>
        <taxon>Candidatus Jettenia</taxon>
    </lineage>
</organism>
<dbReference type="PANTHER" id="PTHR43739:SF5">
    <property type="entry name" value="EXO-ALPHA-SIALIDASE"/>
    <property type="match status" value="1"/>
</dbReference>
<evidence type="ECO:0000259" key="1">
    <source>
        <dbReference type="Pfam" id="PF14870"/>
    </source>
</evidence>
<dbReference type="EMBL" id="BAFH01000001">
    <property type="protein sequence ID" value="GAB60817.1"/>
    <property type="molecule type" value="Genomic_DNA"/>
</dbReference>
<dbReference type="InterPro" id="IPR015943">
    <property type="entry name" value="WD40/YVTN_repeat-like_dom_sf"/>
</dbReference>
<comment type="caution">
    <text evidence="2">The sequence shown here is derived from an EMBL/GenBank/DDBJ whole genome shotgun (WGS) entry which is preliminary data.</text>
</comment>
<dbReference type="PANTHER" id="PTHR43739">
    <property type="entry name" value="XYLOGLUCANASE (EUROFUNG)"/>
    <property type="match status" value="1"/>
</dbReference>
<feature type="domain" description="Photosynthesis system II assembly factor Ycf48/Hcf136-like" evidence="1">
    <location>
        <begin position="57"/>
        <end position="305"/>
    </location>
</feature>
<dbReference type="InterPro" id="IPR052025">
    <property type="entry name" value="Xyloglucanase_GH74"/>
</dbReference>
<dbReference type="InterPro" id="IPR002860">
    <property type="entry name" value="BNR_rpt"/>
</dbReference>
<dbReference type="STRING" id="247490.KSU1_A0050"/>
<evidence type="ECO:0000313" key="3">
    <source>
        <dbReference type="Proteomes" id="UP000002985"/>
    </source>
</evidence>
<dbReference type="Pfam" id="PF02012">
    <property type="entry name" value="BNR"/>
    <property type="match status" value="1"/>
</dbReference>
<proteinExistence type="predicted"/>
<protein>
    <recommendedName>
        <fullName evidence="1">Photosynthesis system II assembly factor Ycf48/Hcf136-like domain-containing protein</fullName>
    </recommendedName>
</protein>
<dbReference type="Pfam" id="PF15899">
    <property type="entry name" value="BNR_6"/>
    <property type="match status" value="1"/>
</dbReference>
<dbReference type="InterPro" id="IPR028203">
    <property type="entry name" value="PSII_CF48-like_dom"/>
</dbReference>
<dbReference type="Gene3D" id="2.130.10.10">
    <property type="entry name" value="YVTN repeat-like/Quinoprotein amine dehydrogenase"/>
    <property type="match status" value="4"/>
</dbReference>
<dbReference type="Pfam" id="PF14870">
    <property type="entry name" value="PSII_BNR"/>
    <property type="match status" value="1"/>
</dbReference>
<dbReference type="GO" id="GO:0010411">
    <property type="term" value="P:xyloglucan metabolic process"/>
    <property type="evidence" value="ECO:0007669"/>
    <property type="project" value="TreeGrafter"/>
</dbReference>
<reference evidence="2 3" key="1">
    <citation type="journal article" date="2012" name="FEBS Lett.">
        <title>Anammox organism KSU-1 expresses a NirK-type copper-containing nitrite reductase instead of a NirS-type with cytochrome cd1.</title>
        <authorList>
            <person name="Hira D."/>
            <person name="Toh H."/>
            <person name="Migita C.T."/>
            <person name="Okubo H."/>
            <person name="Nishiyama T."/>
            <person name="Hattori M."/>
            <person name="Furukawa K."/>
            <person name="Fujii T."/>
        </authorList>
    </citation>
    <scope>NUCLEOTIDE SEQUENCE [LARGE SCALE GENOMIC DNA]</scope>
</reference>
<sequence length="694" mass="78378">MRRIYFTSIFFLLLFYFITQSPADEVIKSGWTFVGWYGGGCYPAIVPDPNVKERLYLLSDVAGLWRSDNKGDEWHFINDGLVNLHIAVLSIAPSNSDVIYIGTQAGMMRSDDAGKTWHYLLSTKDKIIFKRPDSYRSIAIDSKDCNRVYAGTKKGEIFYSEDGGKEWKCLEGNKYPFKKEVTITTLLLSQGGKMLFVASELGLMRYDVTKKEWQKIEVGNSRVWDMVCSGSNDTIYVTSGRQIAFSSDYGKTWQFTTDIPRDEITRLSVRIDRSGATKLLAGWRDGWKGGVFLSTDKGETWKDREKNLRHNEIHNPTRAWMKGFGKPNAVVFDPFNQETIYFTDWWGVWRSDDNGENWNEIIKGAPNSCGSDIFISSLGNIFVATMDNGLLESSNSGKYYKALFPSKGYDKAINGHVWRVFVIPEKENNTIIATSSPWNDDINQVILSFDGGRNFEVIRNGLPSKRPQVNTMWGQGYPRALAIDPKDNRNIYLGIDGDDGGGLFISRDGGKSWQRSIGQPDSLRIYNGLVVDPTEPNRIFWGACGNDGGVYRSEDYGRTWKKVFSESRWIFDLAISKTGIVYAAGTSGKPVLYASYNKGKSWKLLKSFKESESCEAICINPEDEKQIFMGIVNWNGYSGGKILYSKDEGKNWRDITDTLPPSNGPATLVVNSQEEMLYVLLYAGSVYKRPLGFL</sequence>
<dbReference type="CDD" id="cd15482">
    <property type="entry name" value="Sialidase_non-viral"/>
    <property type="match status" value="2"/>
</dbReference>
<accession>I3IGH2</accession>
<dbReference type="AlphaFoldDB" id="I3IGH2"/>
<evidence type="ECO:0000313" key="2">
    <source>
        <dbReference type="EMBL" id="GAB60817.1"/>
    </source>
</evidence>
<dbReference type="SUPFAM" id="SSF50939">
    <property type="entry name" value="Sialidases"/>
    <property type="match status" value="1"/>
</dbReference>
<keyword evidence="3" id="KW-1185">Reference proteome</keyword>
<dbReference type="InterPro" id="IPR036278">
    <property type="entry name" value="Sialidase_sf"/>
</dbReference>
<gene>
    <name evidence="2" type="ORF">KSU1_A0050</name>
</gene>
<name>I3IGH2_9BACT</name>
<dbReference type="SUPFAM" id="SSF110296">
    <property type="entry name" value="Oligoxyloglucan reducing end-specific cellobiohydrolase"/>
    <property type="match status" value="2"/>
</dbReference>